<keyword evidence="3" id="KW-1185">Reference proteome</keyword>
<proteinExistence type="predicted"/>
<feature type="region of interest" description="Disordered" evidence="1">
    <location>
        <begin position="1"/>
        <end position="36"/>
    </location>
</feature>
<feature type="compositionally biased region" description="Basic and acidic residues" evidence="1">
    <location>
        <begin position="19"/>
        <end position="36"/>
    </location>
</feature>
<evidence type="ECO:0000313" key="3">
    <source>
        <dbReference type="Proteomes" id="UP000531561"/>
    </source>
</evidence>
<gene>
    <name evidence="2" type="ORF">Bfra_003829</name>
</gene>
<dbReference type="EMBL" id="JABFCT010000006">
    <property type="protein sequence ID" value="KAF5875375.1"/>
    <property type="molecule type" value="Genomic_DNA"/>
</dbReference>
<dbReference type="AlphaFoldDB" id="A0A8H6AXQ2"/>
<dbReference type="Proteomes" id="UP000531561">
    <property type="component" value="Unassembled WGS sequence"/>
</dbReference>
<name>A0A8H6AXQ2_9HELO</name>
<reference evidence="2 3" key="1">
    <citation type="journal article" date="2020" name="Phytopathology">
        <title>A high-quality genome resource of Botrytis fragariae, a new and rapidly spreading fungal pathogen causing strawberry gray mold in the U.S.A.</title>
        <authorList>
            <person name="Wu Y."/>
            <person name="Saski C.A."/>
            <person name="Schnabel G."/>
            <person name="Xiao S."/>
            <person name="Hu M."/>
        </authorList>
    </citation>
    <scope>NUCLEOTIDE SEQUENCE [LARGE SCALE GENOMIC DNA]</scope>
    <source>
        <strain evidence="2 3">BVB16</strain>
    </source>
</reference>
<sequence>MVEERKMGGSWFSPPDMTPEPRKKEVEKKKKVQRKDDIKLCVTM</sequence>
<evidence type="ECO:0000256" key="1">
    <source>
        <dbReference type="SAM" id="MobiDB-lite"/>
    </source>
</evidence>
<accession>A0A8H6AXQ2</accession>
<dbReference type="GeneID" id="59257926"/>
<evidence type="ECO:0000313" key="2">
    <source>
        <dbReference type="EMBL" id="KAF5875375.1"/>
    </source>
</evidence>
<dbReference type="RefSeq" id="XP_037194321.1">
    <property type="nucleotide sequence ID" value="XM_037334234.1"/>
</dbReference>
<organism evidence="2 3">
    <name type="scientific">Botrytis fragariae</name>
    <dbReference type="NCBI Taxonomy" id="1964551"/>
    <lineage>
        <taxon>Eukaryota</taxon>
        <taxon>Fungi</taxon>
        <taxon>Dikarya</taxon>
        <taxon>Ascomycota</taxon>
        <taxon>Pezizomycotina</taxon>
        <taxon>Leotiomycetes</taxon>
        <taxon>Helotiales</taxon>
        <taxon>Sclerotiniaceae</taxon>
        <taxon>Botrytis</taxon>
    </lineage>
</organism>
<protein>
    <submittedName>
        <fullName evidence="2">Uncharacterized protein</fullName>
    </submittedName>
</protein>
<comment type="caution">
    <text evidence="2">The sequence shown here is derived from an EMBL/GenBank/DDBJ whole genome shotgun (WGS) entry which is preliminary data.</text>
</comment>